<dbReference type="AlphaFoldDB" id="A0A164MMG1"/>
<dbReference type="Gene3D" id="1.20.5.1500">
    <property type="match status" value="1"/>
</dbReference>
<feature type="compositionally biased region" description="Low complexity" evidence="3">
    <location>
        <begin position="393"/>
        <end position="405"/>
    </location>
</feature>
<feature type="compositionally biased region" description="Acidic residues" evidence="3">
    <location>
        <begin position="41"/>
        <end position="55"/>
    </location>
</feature>
<dbReference type="EMBL" id="KV419465">
    <property type="protein sequence ID" value="KZS86848.1"/>
    <property type="molecule type" value="Genomic_DNA"/>
</dbReference>
<gene>
    <name evidence="4" type="ORF">SISNIDRAFT_420447</name>
</gene>
<evidence type="ECO:0000313" key="5">
    <source>
        <dbReference type="Proteomes" id="UP000076722"/>
    </source>
</evidence>
<feature type="region of interest" description="Disordered" evidence="3">
    <location>
        <begin position="365"/>
        <end position="405"/>
    </location>
</feature>
<protein>
    <submittedName>
        <fullName evidence="4">NAP-domain-containing protein</fullName>
    </submittedName>
</protein>
<feature type="compositionally biased region" description="Polar residues" evidence="3">
    <location>
        <begin position="1"/>
        <end position="23"/>
    </location>
</feature>
<proteinExistence type="inferred from homology"/>
<accession>A0A164MMG1</accession>
<dbReference type="FunFam" id="1.20.5.1500:FF:000001">
    <property type="entry name" value="Nucleosome assembly protein 1-like 1"/>
    <property type="match status" value="1"/>
</dbReference>
<comment type="similarity">
    <text evidence="1 2">Belongs to the nucleosome assembly protein (NAP) family.</text>
</comment>
<dbReference type="SUPFAM" id="SSF143113">
    <property type="entry name" value="NAP-like"/>
    <property type="match status" value="1"/>
</dbReference>
<feature type="region of interest" description="Disordered" evidence="3">
    <location>
        <begin position="1"/>
        <end position="58"/>
    </location>
</feature>
<sequence length="418" mass="47204">MSSNLPINQSNITAPTPQNTPLTSAPVAPGLSRPTVPDISEAIEEDDDSEGDEAGGPDFQQAMLGMVQGRLASLLGKSSGYIESLPVEVKRTLEGLKGVQAEYEKLQKEFKLEMWELERKYLAKYQPVFDRRRDIVAGKATVTEEEVAAGEEISREDDEDYVPLVVPATPTTDIKGVPEFWLTALRNHLGISELITDRDAGALKHLTDVTVTYIQEEKKTGFVLHFHFAPNEYFTNQVLTKTYLYQDEVGYSGDFLYDRAVGDTIHWKEDKDLTKEIEIKKQRNKNTNRTRVIRKTRPTESFFNFFSPPQPPPAVDEDDEDEEDEDELDDIEERLELDYQIGEDIKERIIPRAVDFFTGKALEFEGAEIDDEDEEDFEDIDSDDVDDDDEVSLDSPTSSPPSLSFSPICSYCHCGAYS</sequence>
<dbReference type="FunFam" id="3.30.1120.90:FF:000003">
    <property type="entry name" value="Nucleosome assembly protein"/>
    <property type="match status" value="1"/>
</dbReference>
<dbReference type="Proteomes" id="UP000076722">
    <property type="component" value="Unassembled WGS sequence"/>
</dbReference>
<organism evidence="4 5">
    <name type="scientific">Sistotremastrum niveocremeum HHB9708</name>
    <dbReference type="NCBI Taxonomy" id="1314777"/>
    <lineage>
        <taxon>Eukaryota</taxon>
        <taxon>Fungi</taxon>
        <taxon>Dikarya</taxon>
        <taxon>Basidiomycota</taxon>
        <taxon>Agaricomycotina</taxon>
        <taxon>Agaricomycetes</taxon>
        <taxon>Sistotremastrales</taxon>
        <taxon>Sistotremastraceae</taxon>
        <taxon>Sertulicium</taxon>
        <taxon>Sertulicium niveocremeum</taxon>
    </lineage>
</organism>
<evidence type="ECO:0000256" key="3">
    <source>
        <dbReference type="SAM" id="MobiDB-lite"/>
    </source>
</evidence>
<evidence type="ECO:0000256" key="2">
    <source>
        <dbReference type="RuleBase" id="RU003876"/>
    </source>
</evidence>
<dbReference type="STRING" id="1314777.A0A164MMG1"/>
<feature type="region of interest" description="Disordered" evidence="3">
    <location>
        <begin position="301"/>
        <end position="327"/>
    </location>
</feature>
<dbReference type="GO" id="GO:0006334">
    <property type="term" value="P:nucleosome assembly"/>
    <property type="evidence" value="ECO:0007669"/>
    <property type="project" value="InterPro"/>
</dbReference>
<dbReference type="OrthoDB" id="27325at2759"/>
<dbReference type="InterPro" id="IPR037231">
    <property type="entry name" value="NAP-like_sf"/>
</dbReference>
<keyword evidence="5" id="KW-1185">Reference proteome</keyword>
<feature type="compositionally biased region" description="Acidic residues" evidence="3">
    <location>
        <begin position="315"/>
        <end position="327"/>
    </location>
</feature>
<name>A0A164MMG1_9AGAM</name>
<evidence type="ECO:0000256" key="1">
    <source>
        <dbReference type="ARBA" id="ARBA00009947"/>
    </source>
</evidence>
<feature type="compositionally biased region" description="Acidic residues" evidence="3">
    <location>
        <begin position="365"/>
        <end position="392"/>
    </location>
</feature>
<dbReference type="GO" id="GO:0005634">
    <property type="term" value="C:nucleus"/>
    <property type="evidence" value="ECO:0007669"/>
    <property type="project" value="InterPro"/>
</dbReference>
<dbReference type="Pfam" id="PF00956">
    <property type="entry name" value="NAP"/>
    <property type="match status" value="1"/>
</dbReference>
<evidence type="ECO:0000313" key="4">
    <source>
        <dbReference type="EMBL" id="KZS86848.1"/>
    </source>
</evidence>
<dbReference type="Gene3D" id="3.30.1120.90">
    <property type="entry name" value="Nucleosome assembly protein"/>
    <property type="match status" value="1"/>
</dbReference>
<reference evidence="4 5" key="1">
    <citation type="journal article" date="2016" name="Mol. Biol. Evol.">
        <title>Comparative Genomics of Early-Diverging Mushroom-Forming Fungi Provides Insights into the Origins of Lignocellulose Decay Capabilities.</title>
        <authorList>
            <person name="Nagy L.G."/>
            <person name="Riley R."/>
            <person name="Tritt A."/>
            <person name="Adam C."/>
            <person name="Daum C."/>
            <person name="Floudas D."/>
            <person name="Sun H."/>
            <person name="Yadav J.S."/>
            <person name="Pangilinan J."/>
            <person name="Larsson K.H."/>
            <person name="Matsuura K."/>
            <person name="Barry K."/>
            <person name="Labutti K."/>
            <person name="Kuo R."/>
            <person name="Ohm R.A."/>
            <person name="Bhattacharya S.S."/>
            <person name="Shirouzu T."/>
            <person name="Yoshinaga Y."/>
            <person name="Martin F.M."/>
            <person name="Grigoriev I.V."/>
            <person name="Hibbett D.S."/>
        </authorList>
    </citation>
    <scope>NUCLEOTIDE SEQUENCE [LARGE SCALE GENOMIC DNA]</scope>
    <source>
        <strain evidence="4 5">HHB9708</strain>
    </source>
</reference>
<dbReference type="InterPro" id="IPR002164">
    <property type="entry name" value="NAP_family"/>
</dbReference>
<dbReference type="PANTHER" id="PTHR11875">
    <property type="entry name" value="TESTIS-SPECIFIC Y-ENCODED PROTEIN"/>
    <property type="match status" value="1"/>
</dbReference>